<feature type="chain" id="PRO_5015118009" evidence="1">
    <location>
        <begin position="21"/>
        <end position="482"/>
    </location>
</feature>
<feature type="signal peptide" evidence="1">
    <location>
        <begin position="1"/>
        <end position="20"/>
    </location>
</feature>
<protein>
    <submittedName>
        <fullName evidence="2">Uncharacterized protein</fullName>
    </submittedName>
</protein>
<name>A0A2P6CEG0_9FLAO</name>
<dbReference type="AlphaFoldDB" id="A0A2P6CEG0"/>
<dbReference type="Proteomes" id="UP000247345">
    <property type="component" value="Unassembled WGS sequence"/>
</dbReference>
<dbReference type="OrthoDB" id="1430919at2"/>
<evidence type="ECO:0000313" key="3">
    <source>
        <dbReference type="Proteomes" id="UP000247345"/>
    </source>
</evidence>
<dbReference type="RefSeq" id="WP_105048950.1">
    <property type="nucleotide sequence ID" value="NZ_CP150661.1"/>
</dbReference>
<evidence type="ECO:0000313" key="2">
    <source>
        <dbReference type="EMBL" id="PQJ73287.1"/>
    </source>
</evidence>
<organism evidence="2 3">
    <name type="scientific">Polaribacter butkevichii</name>
    <dbReference type="NCBI Taxonomy" id="218490"/>
    <lineage>
        <taxon>Bacteria</taxon>
        <taxon>Pseudomonadati</taxon>
        <taxon>Bacteroidota</taxon>
        <taxon>Flavobacteriia</taxon>
        <taxon>Flavobacteriales</taxon>
        <taxon>Flavobacteriaceae</taxon>
    </lineage>
</organism>
<evidence type="ECO:0000256" key="1">
    <source>
        <dbReference type="SAM" id="SignalP"/>
    </source>
</evidence>
<reference evidence="2 3" key="1">
    <citation type="submission" date="2016-12" db="EMBL/GenBank/DDBJ databases">
        <title>Trade-off between light-utilization and light-protection in marine flavobacteria.</title>
        <authorList>
            <person name="Kumagai Y."/>
            <person name="Yoshizawa S."/>
            <person name="Kogure K."/>
            <person name="Iwasaki W."/>
        </authorList>
    </citation>
    <scope>NUCLEOTIDE SEQUENCE [LARGE SCALE GENOMIC DNA]</scope>
    <source>
        <strain evidence="2 3">KCTC 12100</strain>
    </source>
</reference>
<comment type="caution">
    <text evidence="2">The sequence shown here is derived from an EMBL/GenBank/DDBJ whole genome shotgun (WGS) entry which is preliminary data.</text>
</comment>
<keyword evidence="1" id="KW-0732">Signal</keyword>
<proteinExistence type="predicted"/>
<gene>
    <name evidence="2" type="ORF">BTO14_08440</name>
</gene>
<accession>A0A2P6CEG0</accession>
<dbReference type="EMBL" id="MSCK01000001">
    <property type="protein sequence ID" value="PQJ73287.1"/>
    <property type="molecule type" value="Genomic_DNA"/>
</dbReference>
<sequence>MKKKIVLFLLLVSCIQVSFSQKVRVIDNKGTVKNVNNNQVYTAATDPNLPTVIALENDVWINTSTTPNTTSIYNGTAWVALSNEHIGATGSVFFAGTDGKPAEENDELFYDIGNKRFGVGKNDPDYKLDVDGAIGAQGILNSNGTSNEPSYRFKNDVNTGLYRPAADEIGFIVGAIEAMRVEEDSNETLVTIKQTLKLDGQVLDESNTAGTVGQVLTATATGTNWDNISSLETTSTITNTIVGHKIADYTNENGGTPVTINETVTSLSQDNTPTTTNAAATGEITFTDENGATTGKAQVVSANAANTISVGTDGGAYLGPTVYTGFFIIAAPGGTATSSTPLIINGLPFKPSQITFIAHANVESTNIDAIGSSSNNINNSFGTMNGFARVINGTKTQQVIYLGGSGESINNISRYASSSNCIGLRYGNQDALDLGKITASFTTFTTDGFELQTTHTQGTSGSTALRNAIFSESLVVLYTAYK</sequence>
<keyword evidence="3" id="KW-1185">Reference proteome</keyword>